<feature type="region of interest" description="Disordered" evidence="1">
    <location>
        <begin position="8"/>
        <end position="53"/>
    </location>
</feature>
<evidence type="ECO:0000259" key="2">
    <source>
        <dbReference type="Pfam" id="PF13837"/>
    </source>
</evidence>
<dbReference type="EMBL" id="SGJD01001283">
    <property type="protein sequence ID" value="KAB0400921.1"/>
    <property type="molecule type" value="Genomic_DNA"/>
</dbReference>
<dbReference type="AlphaFoldDB" id="A0A6A1Q478"/>
<evidence type="ECO:0000313" key="3">
    <source>
        <dbReference type="EMBL" id="KAB0400921.1"/>
    </source>
</evidence>
<feature type="region of interest" description="Disordered" evidence="1">
    <location>
        <begin position="171"/>
        <end position="191"/>
    </location>
</feature>
<protein>
    <recommendedName>
        <fullName evidence="2">Myb/SANT-like DNA-binding domain-containing protein</fullName>
    </recommendedName>
</protein>
<organism evidence="3 4">
    <name type="scientific">Balaenoptera physalus</name>
    <name type="common">Fin whale</name>
    <name type="synonym">Balaena physalus</name>
    <dbReference type="NCBI Taxonomy" id="9770"/>
    <lineage>
        <taxon>Eukaryota</taxon>
        <taxon>Metazoa</taxon>
        <taxon>Chordata</taxon>
        <taxon>Craniata</taxon>
        <taxon>Vertebrata</taxon>
        <taxon>Euteleostomi</taxon>
        <taxon>Mammalia</taxon>
        <taxon>Eutheria</taxon>
        <taxon>Laurasiatheria</taxon>
        <taxon>Artiodactyla</taxon>
        <taxon>Whippomorpha</taxon>
        <taxon>Cetacea</taxon>
        <taxon>Mysticeti</taxon>
        <taxon>Balaenopteridae</taxon>
        <taxon>Balaenoptera</taxon>
    </lineage>
</organism>
<keyword evidence="4" id="KW-1185">Reference proteome</keyword>
<proteinExistence type="predicted"/>
<dbReference type="Proteomes" id="UP000437017">
    <property type="component" value="Unassembled WGS sequence"/>
</dbReference>
<dbReference type="InterPro" id="IPR044822">
    <property type="entry name" value="Myb_DNA-bind_4"/>
</dbReference>
<reference evidence="3 4" key="1">
    <citation type="journal article" date="2019" name="PLoS ONE">
        <title>Genomic analyses reveal an absence of contemporary introgressive admixture between fin whales and blue whales, despite known hybrids.</title>
        <authorList>
            <person name="Westbury M.V."/>
            <person name="Petersen B."/>
            <person name="Lorenzen E.D."/>
        </authorList>
    </citation>
    <scope>NUCLEOTIDE SEQUENCE [LARGE SCALE GENOMIC DNA]</scope>
    <source>
        <strain evidence="3">FinWhale-01</strain>
    </source>
</reference>
<dbReference type="FunFam" id="1.10.10.60:FF:000032">
    <property type="entry name" value="Zinc finger and SCAN domain-containing 20"/>
    <property type="match status" value="1"/>
</dbReference>
<accession>A0A6A1Q478</accession>
<dbReference type="PANTHER" id="PTHR47595:SF3">
    <property type="entry name" value="MYB_SANT-LIKE DNA-BINDING DOMAIN-CONTAINING PROTEIN"/>
    <property type="match status" value="1"/>
</dbReference>
<evidence type="ECO:0000313" key="4">
    <source>
        <dbReference type="Proteomes" id="UP000437017"/>
    </source>
</evidence>
<feature type="domain" description="Myb/SANT-like DNA-binding" evidence="2">
    <location>
        <begin position="63"/>
        <end position="145"/>
    </location>
</feature>
<sequence>MLAEAVLEGGSEKQGWNQGHPAASLEEGHSGAIMEDSEGGELGTEEASGSPGIPAQFWSPTGVHWGYEETKIFLGILSEPYIHDKLRTCHWTRQVYWIVAERLRERGFLRTLEQCRYRFKNLQANYSKARSTHAPGTGPSYDETDALMSPWTLANTFDAFEVAGGVLRTRGDSKENQKAVTGDGNEMTEEPRSLGPQALRGYPNGVPVSEAWPLPQTLVPAPQKPNPAHTEPTLALTPLSLVDWSSVLCSSNSLREVQIGSS</sequence>
<gene>
    <name evidence="3" type="ORF">E2I00_004660</name>
</gene>
<dbReference type="Pfam" id="PF13837">
    <property type="entry name" value="Myb_DNA-bind_4"/>
    <property type="match status" value="1"/>
</dbReference>
<dbReference type="Gene3D" id="1.10.10.60">
    <property type="entry name" value="Homeodomain-like"/>
    <property type="match status" value="1"/>
</dbReference>
<evidence type="ECO:0000256" key="1">
    <source>
        <dbReference type="SAM" id="MobiDB-lite"/>
    </source>
</evidence>
<dbReference type="OrthoDB" id="9808480at2759"/>
<dbReference type="PANTHER" id="PTHR47595">
    <property type="entry name" value="HEAT SHOCK 70 KDA PROTEIN 14"/>
    <property type="match status" value="1"/>
</dbReference>
<comment type="caution">
    <text evidence="3">The sequence shown here is derived from an EMBL/GenBank/DDBJ whole genome shotgun (WGS) entry which is preliminary data.</text>
</comment>
<name>A0A6A1Q478_BALPH</name>